<reference evidence="2 3" key="1">
    <citation type="journal article" date="2018" name="Genome Biol. Evol.">
        <title>Multiple Roots of Fruiting Body Formation in Amoebozoa.</title>
        <authorList>
            <person name="Hillmann F."/>
            <person name="Forbes G."/>
            <person name="Novohradska S."/>
            <person name="Ferling I."/>
            <person name="Riege K."/>
            <person name="Groth M."/>
            <person name="Westermann M."/>
            <person name="Marz M."/>
            <person name="Spaller T."/>
            <person name="Winckler T."/>
            <person name="Schaap P."/>
            <person name="Glockner G."/>
        </authorList>
    </citation>
    <scope>NUCLEOTIDE SEQUENCE [LARGE SCALE GENOMIC DNA]</scope>
    <source>
        <strain evidence="2 3">Jena</strain>
    </source>
</reference>
<accession>A0A2P6N5C1</accession>
<dbReference type="Gene3D" id="3.40.50.300">
    <property type="entry name" value="P-loop containing nucleotide triphosphate hydrolases"/>
    <property type="match status" value="1"/>
</dbReference>
<comment type="caution">
    <text evidence="2">The sequence shown here is derived from an EMBL/GenBank/DDBJ whole genome shotgun (WGS) entry which is preliminary data.</text>
</comment>
<dbReference type="PROSITE" id="PS50800">
    <property type="entry name" value="SAP"/>
    <property type="match status" value="1"/>
</dbReference>
<dbReference type="InterPro" id="IPR003959">
    <property type="entry name" value="ATPase_AAA_core"/>
</dbReference>
<dbReference type="PANTHER" id="PTHR46411:SF3">
    <property type="entry name" value="AAA+ ATPASE DOMAIN-CONTAINING PROTEIN"/>
    <property type="match status" value="1"/>
</dbReference>
<dbReference type="STRING" id="1890364.A0A2P6N5C1"/>
<dbReference type="EMBL" id="MDYQ01000195">
    <property type="protein sequence ID" value="PRP79156.1"/>
    <property type="molecule type" value="Genomic_DNA"/>
</dbReference>
<proteinExistence type="predicted"/>
<protein>
    <recommendedName>
        <fullName evidence="1">SAP domain-containing protein</fullName>
    </recommendedName>
</protein>
<keyword evidence="3" id="KW-1185">Reference proteome</keyword>
<evidence type="ECO:0000313" key="2">
    <source>
        <dbReference type="EMBL" id="PRP79156.1"/>
    </source>
</evidence>
<organism evidence="2 3">
    <name type="scientific">Planoprotostelium fungivorum</name>
    <dbReference type="NCBI Taxonomy" id="1890364"/>
    <lineage>
        <taxon>Eukaryota</taxon>
        <taxon>Amoebozoa</taxon>
        <taxon>Evosea</taxon>
        <taxon>Variosea</taxon>
        <taxon>Cavosteliida</taxon>
        <taxon>Cavosteliaceae</taxon>
        <taxon>Planoprotostelium</taxon>
    </lineage>
</organism>
<dbReference type="GO" id="GO:0016887">
    <property type="term" value="F:ATP hydrolysis activity"/>
    <property type="evidence" value="ECO:0007669"/>
    <property type="project" value="InterPro"/>
</dbReference>
<dbReference type="InterPro" id="IPR003034">
    <property type="entry name" value="SAP_dom"/>
</dbReference>
<dbReference type="OrthoDB" id="10042665at2759"/>
<dbReference type="SMART" id="SM00382">
    <property type="entry name" value="AAA"/>
    <property type="match status" value="1"/>
</dbReference>
<dbReference type="InterPro" id="IPR027417">
    <property type="entry name" value="P-loop_NTPase"/>
</dbReference>
<dbReference type="Pfam" id="PF00004">
    <property type="entry name" value="AAA"/>
    <property type="match status" value="1"/>
</dbReference>
<dbReference type="Proteomes" id="UP000241769">
    <property type="component" value="Unassembled WGS sequence"/>
</dbReference>
<sequence length="833" mass="93530">MESIFYEKLNQLFGSSKLEDLNQVLEKNNQLFDHTEVSAAVNEIIGCIRKDSHRALLDSFVSHYPYLAIGVKVRAQRRSINDYLRVKGLQSLIDAISEENLRILTSALGSRPTHSALMSAVLNGSLDVFLQNASIDFLRSLCEHSGISKSGNDRDLIETLQDFIFPYEQDEQINTDNAHPSDVMMNGVAIVTRDSNGDPTYVQFVGENKNLRRLCVFYCGYSSDPILSTYTQWNTIQDESLGESVMDIAAGDDACVDGVDGVNAADAYDEGPILEPRFSFRDMKLVLPTLRTYLEPEFKEDDSTEEKRWVDSMQQQLRTQHQAMCPPNDKGINGIETLIQWLDSLHQPNKDDIYKFEDVASIVRPNTIVKTTKTSLRDTIVCYLILGSHYVCNQSSDMMGRLTRAWNLQIDFAIIVSDGSNFLWANSTDYVSQYKNFKSLHSLGLSIVRPGELNDSLVERGRRYTSLSLGQNFVAHKMNGFEGAVTNKPGRIVLDIVKGVEHSIHSGLCGVIAIAVVSDGINRQQNLDQAAYYGATTLTNRMTEVPEEYLAVCWPAISGFNFTHKRWGYALVDLIHDIQFNNDAFDQLVMEPTRKTLIYAVVKNSQEVFSDIIAGKGGGSIFLLHGPPGTGKTLTAEAVAEVLHKPLYYVSVGELGTDPANLEIKLQKILDLAAHWKAVLLMDEADVFLEQRGYREVERNAMVGVMLRLLEYYQGILFLTSNRVQTFDAAFYSRITVALRYDALDVHARTSIWLMLMKAMKVEGIDPRPLADFKLNGRQIKNCISLSQSLAAVQGRTITLQDLQQTVHICQSFIKDMEQSREIEEAVVPQKKK</sequence>
<feature type="domain" description="SAP" evidence="1">
    <location>
        <begin position="130"/>
        <end position="164"/>
    </location>
</feature>
<dbReference type="GO" id="GO:0005524">
    <property type="term" value="F:ATP binding"/>
    <property type="evidence" value="ECO:0007669"/>
    <property type="project" value="InterPro"/>
</dbReference>
<dbReference type="InParanoid" id="A0A2P6N5C1"/>
<name>A0A2P6N5C1_9EUKA</name>
<evidence type="ECO:0000313" key="3">
    <source>
        <dbReference type="Proteomes" id="UP000241769"/>
    </source>
</evidence>
<dbReference type="PANTHER" id="PTHR46411">
    <property type="entry name" value="FAMILY ATPASE, PUTATIVE-RELATED"/>
    <property type="match status" value="1"/>
</dbReference>
<gene>
    <name evidence="2" type="ORF">PROFUN_13106</name>
</gene>
<dbReference type="InterPro" id="IPR003593">
    <property type="entry name" value="AAA+_ATPase"/>
</dbReference>
<dbReference type="AlphaFoldDB" id="A0A2P6N5C1"/>
<evidence type="ECO:0000259" key="1">
    <source>
        <dbReference type="PROSITE" id="PS50800"/>
    </source>
</evidence>
<dbReference type="SUPFAM" id="SSF52540">
    <property type="entry name" value="P-loop containing nucleoside triphosphate hydrolases"/>
    <property type="match status" value="1"/>
</dbReference>
<dbReference type="CDD" id="cd19481">
    <property type="entry name" value="RecA-like_protease"/>
    <property type="match status" value="1"/>
</dbReference>